<keyword evidence="2" id="KW-0732">Signal</keyword>
<dbReference type="InterPro" id="IPR058664">
    <property type="entry name" value="ARB_00930-like_C"/>
</dbReference>
<evidence type="ECO:0000313" key="6">
    <source>
        <dbReference type="Proteomes" id="UP000799424"/>
    </source>
</evidence>
<organism evidence="5 6">
    <name type="scientific">Ophiobolus disseminans</name>
    <dbReference type="NCBI Taxonomy" id="1469910"/>
    <lineage>
        <taxon>Eukaryota</taxon>
        <taxon>Fungi</taxon>
        <taxon>Dikarya</taxon>
        <taxon>Ascomycota</taxon>
        <taxon>Pezizomycotina</taxon>
        <taxon>Dothideomycetes</taxon>
        <taxon>Pleosporomycetidae</taxon>
        <taxon>Pleosporales</taxon>
        <taxon>Pleosporineae</taxon>
        <taxon>Phaeosphaeriaceae</taxon>
        <taxon>Ophiobolus</taxon>
    </lineage>
</organism>
<dbReference type="EMBL" id="MU006226">
    <property type="protein sequence ID" value="KAF2826388.1"/>
    <property type="molecule type" value="Genomic_DNA"/>
</dbReference>
<dbReference type="InterPro" id="IPR051478">
    <property type="entry name" value="Beta-lactamase-like_AB/R"/>
</dbReference>
<dbReference type="Proteomes" id="UP000799424">
    <property type="component" value="Unassembled WGS sequence"/>
</dbReference>
<reference evidence="5" key="1">
    <citation type="journal article" date="2020" name="Stud. Mycol.">
        <title>101 Dothideomycetes genomes: a test case for predicting lifestyles and emergence of pathogens.</title>
        <authorList>
            <person name="Haridas S."/>
            <person name="Albert R."/>
            <person name="Binder M."/>
            <person name="Bloem J."/>
            <person name="Labutti K."/>
            <person name="Salamov A."/>
            <person name="Andreopoulos B."/>
            <person name="Baker S."/>
            <person name="Barry K."/>
            <person name="Bills G."/>
            <person name="Bluhm B."/>
            <person name="Cannon C."/>
            <person name="Castanera R."/>
            <person name="Culley D."/>
            <person name="Daum C."/>
            <person name="Ezra D."/>
            <person name="Gonzalez J."/>
            <person name="Henrissat B."/>
            <person name="Kuo A."/>
            <person name="Liang C."/>
            <person name="Lipzen A."/>
            <person name="Lutzoni F."/>
            <person name="Magnuson J."/>
            <person name="Mondo S."/>
            <person name="Nolan M."/>
            <person name="Ohm R."/>
            <person name="Pangilinan J."/>
            <person name="Park H.-J."/>
            <person name="Ramirez L."/>
            <person name="Alfaro M."/>
            <person name="Sun H."/>
            <person name="Tritt A."/>
            <person name="Yoshinaga Y."/>
            <person name="Zwiers L.-H."/>
            <person name="Turgeon B."/>
            <person name="Goodwin S."/>
            <person name="Spatafora J."/>
            <person name="Crous P."/>
            <person name="Grigoriev I."/>
        </authorList>
    </citation>
    <scope>NUCLEOTIDE SEQUENCE</scope>
    <source>
        <strain evidence="5">CBS 113818</strain>
    </source>
</reference>
<feature type="domain" description="Beta-lactamase-related" evidence="3">
    <location>
        <begin position="91"/>
        <end position="394"/>
    </location>
</feature>
<evidence type="ECO:0000313" key="5">
    <source>
        <dbReference type="EMBL" id="KAF2826388.1"/>
    </source>
</evidence>
<evidence type="ECO:0000256" key="1">
    <source>
        <dbReference type="ARBA" id="ARBA00038473"/>
    </source>
</evidence>
<name>A0A6A7A0H1_9PLEO</name>
<dbReference type="AlphaFoldDB" id="A0A6A7A0H1"/>
<dbReference type="InterPro" id="IPR012338">
    <property type="entry name" value="Beta-lactam/transpept-like"/>
</dbReference>
<keyword evidence="6" id="KW-1185">Reference proteome</keyword>
<dbReference type="Pfam" id="PF00144">
    <property type="entry name" value="Beta-lactamase"/>
    <property type="match status" value="1"/>
</dbReference>
<evidence type="ECO:0000259" key="4">
    <source>
        <dbReference type="Pfam" id="PF26335"/>
    </source>
</evidence>
<comment type="similarity">
    <text evidence="1">Belongs to the beta-lactamase family.</text>
</comment>
<dbReference type="Gene3D" id="3.40.710.10">
    <property type="entry name" value="DD-peptidase/beta-lactamase superfamily"/>
    <property type="match status" value="1"/>
</dbReference>
<dbReference type="SUPFAM" id="SSF56601">
    <property type="entry name" value="beta-lactamase/transpeptidase-like"/>
    <property type="match status" value="1"/>
</dbReference>
<evidence type="ECO:0000259" key="3">
    <source>
        <dbReference type="Pfam" id="PF00144"/>
    </source>
</evidence>
<evidence type="ECO:0000256" key="2">
    <source>
        <dbReference type="SAM" id="SignalP"/>
    </source>
</evidence>
<gene>
    <name evidence="5" type="ORF">CC86DRAFT_370401</name>
</gene>
<feature type="signal peptide" evidence="2">
    <location>
        <begin position="1"/>
        <end position="15"/>
    </location>
</feature>
<sequence>MVLLYTFLLAATASAKCYEASIAHPLPDLDSNDAVLKHAFAKINTALTFAVAAPEFASASFSIEITSSKETLWSRHHTARERNASRPDIPEVNGDALYRIASITKTFTVLSILYQHQAGNLSLDDPVNKYIKELRADQEGTIPWEDITLRSLASQLSGIPREFAQGDIINVGNSGLPDALELGLPLLSRKGLVDCDEYSPNYEKPCNANDLLDVVKSKRPLFAPNMKSTYSNVAFELLGLVLEKVTNRTYKSYIDDAIFKPLNMSKSTLSLPPDSAGVIPLNPQYWDVDAGIQNPTGGIYSSTADLSKYLRYILTHYNTIAGLNWLHPVSPSGGLNSFYGMPWEILHTDRVLKDSRRMVRFITKGGGLPGYTSIIAMVPDLDIAFTILVGGEGSIFHKLLDAVSTKIIQAAEEISVRQLQERYVGTYTSTNHTLNSSITIVADTRGLIVERFVSNGTDILGTFLKRFSRGPSYPSLEPTLLFRDEKKQQGELWRMLVTNERAEDEGSIWDDFCIADFDGPLYAGVGFNELAFWNKGRDGKFGAVELSAFRVNLTRTESDKTTVWNEQEAMEL</sequence>
<proteinExistence type="inferred from homology"/>
<feature type="domain" description="Beta-lactamase-like ARB-00930-like C-terminal" evidence="4">
    <location>
        <begin position="417"/>
        <end position="556"/>
    </location>
</feature>
<dbReference type="PANTHER" id="PTHR22935:SF95">
    <property type="entry name" value="BETA-LACTAMASE-LIKE 1-RELATED"/>
    <property type="match status" value="1"/>
</dbReference>
<accession>A0A6A7A0H1</accession>
<feature type="chain" id="PRO_5025493290" evidence="2">
    <location>
        <begin position="16"/>
        <end position="572"/>
    </location>
</feature>
<dbReference type="Pfam" id="PF26335">
    <property type="entry name" value="ARB_00930_C"/>
    <property type="match status" value="1"/>
</dbReference>
<dbReference type="OrthoDB" id="5946976at2759"/>
<dbReference type="InterPro" id="IPR001466">
    <property type="entry name" value="Beta-lactam-related"/>
</dbReference>
<protein>
    <submittedName>
        <fullName evidence="5">Beta-lactamase/transpeptidase-like protein</fullName>
    </submittedName>
</protein>
<dbReference type="PANTHER" id="PTHR22935">
    <property type="entry name" value="PENICILLIN-BINDING PROTEIN"/>
    <property type="match status" value="1"/>
</dbReference>